<evidence type="ECO:0000313" key="4">
    <source>
        <dbReference type="EMBL" id="GEK91455.1"/>
    </source>
</evidence>
<protein>
    <recommendedName>
        <fullName evidence="3">YhaN AAA domain-containing protein</fullName>
    </recommendedName>
</protein>
<keyword evidence="2" id="KW-0472">Membrane</keyword>
<sequence length="927" mass="109306">MKIKKLIIYGYGKWIDTEFDIDASFHLFFGENEAGKSTLMSFIHSVFFGFPTRHSSLKRYEPKESSRYGGKIIILDERYGEVSIERVSGKVTGDVHVQLEDGTTGSDSLLQMIFHNKSRSFYESIYSFDLKGIEDIQNMGREQLSRFFLSVGALGHEKYLKQADYYNAQADKLFKPMGRNPKINQLQLELKNRQIEVEKAKERNEAYINLIKNHLEKKDQREKIEQKLTGIEKDLNYLIELSTHKETLEEAESIEQYLKGKSDLKLPKDGLYQWKQLNNDIVEYQMKIDERQLKQKSLQDQFKPSKELILYQENEDSLKQFENKLDFWEDKVHLLQLKKKDLSNVEQTITELKIRENIPFSDSIPDELEPSDIDYLNASHERLQKLDKSLTELQENKKSLQYKITINNEMIDKIEPKLLPLSDFAALDEMNSEQGSLQEKRRLTFFSVIPLLILFISSVYLVTVDLLYAAVTFVLFLMIAYVRLRKYMNSKQNEQKDQQLFYEQRNLRHQWKELLAMNDVYQSDLRSSVDQISEIEAAKQQIQQAFSQWKKDHSFAESISLLNISEKRAIYKNLRGLIKKASTLRQEVEAIETHLNKQLNEFENTLHRTFLAENVIEKFKEMRNIYREIKKEQQAMQDYIKQTEAVQHDINYFVEKINDLKKAKQQFLESLNIEREEDIYDLYSEQETIQEKKNKLEILKAKLPVKEGQDDIRIELTNLNANRDRLNKDREMLVKQQKDIEKKIMSDEMKIKQLEDGGLYTDLLQKFENEKSYYQETVEQWTALKTAAGIIEKTLHYAKKDSLPQALSVAESYFKFLTDNKYQKLFFEGEDLFAVDKLGKKWGSKDLSRGTVEPLYISLRLAFIKTAKDKLTFPILIDDPFVNLDNQRVQNMYQLLSEFDETIQVIFFSFDPRVKSFTKESKCVYLN</sequence>
<dbReference type="InterPro" id="IPR027417">
    <property type="entry name" value="P-loop_NTPase"/>
</dbReference>
<name>A0A511ATC0_9LACT</name>
<dbReference type="PANTHER" id="PTHR41259:SF1">
    <property type="entry name" value="DOUBLE-STRAND BREAK REPAIR RAD50 ATPASE, PUTATIVE-RELATED"/>
    <property type="match status" value="1"/>
</dbReference>
<keyword evidence="2" id="KW-0812">Transmembrane</keyword>
<dbReference type="Pfam" id="PF13514">
    <property type="entry name" value="AAA_27"/>
    <property type="match status" value="1"/>
</dbReference>
<dbReference type="Proteomes" id="UP000321662">
    <property type="component" value="Unassembled WGS sequence"/>
</dbReference>
<keyword evidence="2" id="KW-1133">Transmembrane helix</keyword>
<dbReference type="EMBL" id="BJUY01000011">
    <property type="protein sequence ID" value="GEK91455.1"/>
    <property type="molecule type" value="Genomic_DNA"/>
</dbReference>
<dbReference type="OrthoDB" id="9764467at2"/>
<feature type="transmembrane region" description="Helical" evidence="2">
    <location>
        <begin position="443"/>
        <end position="460"/>
    </location>
</feature>
<gene>
    <name evidence="4" type="ORF">AKA01nite_10770</name>
</gene>
<dbReference type="RefSeq" id="WP_146924283.1">
    <property type="nucleotide sequence ID" value="NZ_BJUY01000011.1"/>
</dbReference>
<dbReference type="PANTHER" id="PTHR41259">
    <property type="entry name" value="DOUBLE-STRAND BREAK REPAIR RAD50 ATPASE, PUTATIVE-RELATED"/>
    <property type="match status" value="1"/>
</dbReference>
<dbReference type="SUPFAM" id="SSF52540">
    <property type="entry name" value="P-loop containing nucleoside triphosphate hydrolases"/>
    <property type="match status" value="1"/>
</dbReference>
<keyword evidence="1" id="KW-0175">Coiled coil</keyword>
<reference evidence="4 5" key="1">
    <citation type="submission" date="2019-07" db="EMBL/GenBank/DDBJ databases">
        <title>Whole genome shotgun sequence of Alkalibacterium kapii NBRC 103247.</title>
        <authorList>
            <person name="Hosoyama A."/>
            <person name="Uohara A."/>
            <person name="Ohji S."/>
            <person name="Ichikawa N."/>
        </authorList>
    </citation>
    <scope>NUCLEOTIDE SEQUENCE [LARGE SCALE GENOMIC DNA]</scope>
    <source>
        <strain evidence="4 5">NBRC 103247</strain>
    </source>
</reference>
<dbReference type="AlphaFoldDB" id="A0A511ATC0"/>
<accession>A0A511ATC0</accession>
<evidence type="ECO:0000259" key="3">
    <source>
        <dbReference type="Pfam" id="PF13514"/>
    </source>
</evidence>
<feature type="transmembrane region" description="Helical" evidence="2">
    <location>
        <begin position="466"/>
        <end position="484"/>
    </location>
</feature>
<keyword evidence="5" id="KW-1185">Reference proteome</keyword>
<feature type="coiled-coil region" evidence="1">
    <location>
        <begin position="581"/>
        <end position="743"/>
    </location>
</feature>
<dbReference type="InterPro" id="IPR038734">
    <property type="entry name" value="YhaN_AAA"/>
</dbReference>
<dbReference type="Gene3D" id="3.40.50.300">
    <property type="entry name" value="P-loop containing nucleotide triphosphate hydrolases"/>
    <property type="match status" value="2"/>
</dbReference>
<evidence type="ECO:0000256" key="2">
    <source>
        <dbReference type="SAM" id="Phobius"/>
    </source>
</evidence>
<feature type="domain" description="YhaN AAA" evidence="3">
    <location>
        <begin position="1"/>
        <end position="206"/>
    </location>
</feature>
<evidence type="ECO:0000256" key="1">
    <source>
        <dbReference type="SAM" id="Coils"/>
    </source>
</evidence>
<feature type="coiled-coil region" evidence="1">
    <location>
        <begin position="183"/>
        <end position="217"/>
    </location>
</feature>
<organism evidence="4 5">
    <name type="scientific">Alkalibacterium kapii</name>
    <dbReference type="NCBI Taxonomy" id="426704"/>
    <lineage>
        <taxon>Bacteria</taxon>
        <taxon>Bacillati</taxon>
        <taxon>Bacillota</taxon>
        <taxon>Bacilli</taxon>
        <taxon>Lactobacillales</taxon>
        <taxon>Carnobacteriaceae</taxon>
        <taxon>Alkalibacterium</taxon>
    </lineage>
</organism>
<comment type="caution">
    <text evidence="4">The sequence shown here is derived from an EMBL/GenBank/DDBJ whole genome shotgun (WGS) entry which is preliminary data.</text>
</comment>
<evidence type="ECO:0000313" key="5">
    <source>
        <dbReference type="Proteomes" id="UP000321662"/>
    </source>
</evidence>
<proteinExistence type="predicted"/>
<feature type="coiled-coil region" evidence="1">
    <location>
        <begin position="311"/>
        <end position="403"/>
    </location>
</feature>